<keyword evidence="6" id="KW-1185">Reference proteome</keyword>
<dbReference type="InterPro" id="IPR000863">
    <property type="entry name" value="Sulfotransferase_dom"/>
</dbReference>
<dbReference type="InterPro" id="IPR017850">
    <property type="entry name" value="Alkaline_phosphatase_core_sf"/>
</dbReference>
<dbReference type="SUPFAM" id="SSF52540">
    <property type="entry name" value="P-loop containing nucleoside triphosphate hydrolases"/>
    <property type="match status" value="1"/>
</dbReference>
<dbReference type="Pfam" id="PF00685">
    <property type="entry name" value="Sulfotransfer_1"/>
    <property type="match status" value="1"/>
</dbReference>
<dbReference type="PANTHER" id="PTHR10151:SF120">
    <property type="entry name" value="BIS(5'-ADENOSYL)-TRIPHOSPHATASE"/>
    <property type="match status" value="1"/>
</dbReference>
<evidence type="ECO:0000313" key="6">
    <source>
        <dbReference type="Proteomes" id="UP001149142"/>
    </source>
</evidence>
<dbReference type="SUPFAM" id="SSF53649">
    <property type="entry name" value="Alkaline phosphatase-like"/>
    <property type="match status" value="1"/>
</dbReference>
<dbReference type="RefSeq" id="WP_270005442.1">
    <property type="nucleotide sequence ID" value="NZ_CAXQEU010000011.1"/>
</dbReference>
<reference evidence="5" key="1">
    <citation type="submission" date="2022-11" db="EMBL/GenBank/DDBJ databases">
        <title>Refractory cell wall polysaccharides provide important carbon source for microbial heterotrophs in the hadal ocean.</title>
        <authorList>
            <person name="Zhu X."/>
        </authorList>
    </citation>
    <scope>NUCLEOTIDE SEQUENCE</scope>
    <source>
        <strain evidence="5">MTRN7</strain>
    </source>
</reference>
<sequence>MRKNKVLLIGWDAADWKIIGPLLAKGQMPALKKIIDNGVYGNMSTMNPPYSPMLWSSVATGKTPDKHGVLGFIEVTSNLNGIRPVTVNSRKTRALWNIFHNQGLKSNVVGWWPSFPAEPINGNIVSDVFQKVKKDPKAKNPIRKGTVYPESLLREINDLRMFPFEITKEHILPFIPLAEHIDQDKDKGLQTFAKIMAENVSVHAAATNLLRTTEWDFTAIYYDLIDHFCHAFMKYHPPKQNFIAEDAFQIYKDTIKGAYRFQDMMLERTLDLIDNQTTVIVMSDHGFESGYKRISKMPKYPAAPALEHRQFGIFAAYGPNIKKNEKIFGLGLIDVAPTILNIFNLPIGKDMDGKPALDIFIKPNNPKYIDSWDALNGDFGEHKNNENEEDILSDAETMKQLIELGYIDKPDQKIENAVLKTSCDLKHNLARVYLGIKNYNKAKRILLELINEEYPIYTSKDVEKFEKGAPNPMDIKKGDSVIDLIPFYMDLLSISFAEKDFEKAEFYLNELKVRDKKFEINTCFAESKILLNKGKINEALKLLEAAKNKKPNSELWYQIGKIYRRLSNFNEAKIAFEKALSFEVDRAKFHQALAETLIRLEHFEEAAEHAFSAIELVKYYPEAHYTLGEALEKLGDLDNAKLAYQTASSLKPKTYHKAEIALQNIEEKQTEKKDKALFKYRENQIVVVSGLPRSGTSLMMQMLNNGGLNVLTDKNRKPDQSNPKGYFEFDPAMSLHKDNLWLEKAQNKCVKIVAPLLKFLDPKYRYKVIFMNRDLNEVVKSQQIMLGKNPENLPVHLFQAYQKHLNQVEVWKEKEPNVELIYLDYKDVINLPEKSIKKVVDFVGLDLDQEKMIGSIDKSLYRNKS</sequence>
<dbReference type="SMART" id="SM00028">
    <property type="entry name" value="TPR"/>
    <property type="match status" value="4"/>
</dbReference>
<dbReference type="Pfam" id="PF01663">
    <property type="entry name" value="Phosphodiest"/>
    <property type="match status" value="1"/>
</dbReference>
<proteinExistence type="predicted"/>
<dbReference type="InterPro" id="IPR002591">
    <property type="entry name" value="Phosphodiest/P_Trfase"/>
</dbReference>
<evidence type="ECO:0000313" key="5">
    <source>
        <dbReference type="EMBL" id="MDA0177416.1"/>
    </source>
</evidence>
<dbReference type="EMBL" id="JAPFGC010000002">
    <property type="protein sequence ID" value="MDA0177416.1"/>
    <property type="molecule type" value="Genomic_DNA"/>
</dbReference>
<dbReference type="Gene3D" id="3.40.50.300">
    <property type="entry name" value="P-loop containing nucleotide triphosphate hydrolases"/>
    <property type="match status" value="1"/>
</dbReference>
<dbReference type="PROSITE" id="PS50005">
    <property type="entry name" value="TPR"/>
    <property type="match status" value="2"/>
</dbReference>
<protein>
    <submittedName>
        <fullName evidence="5">Alkaline phosphatase family protein</fullName>
    </submittedName>
</protein>
<name>A0ABT4S014_9FLAO</name>
<evidence type="ECO:0000259" key="4">
    <source>
        <dbReference type="Pfam" id="PF00685"/>
    </source>
</evidence>
<keyword evidence="1" id="KW-0677">Repeat</keyword>
<dbReference type="Gene3D" id="3.40.720.10">
    <property type="entry name" value="Alkaline Phosphatase, subunit A"/>
    <property type="match status" value="1"/>
</dbReference>
<dbReference type="Pfam" id="PF13181">
    <property type="entry name" value="TPR_8"/>
    <property type="match status" value="1"/>
</dbReference>
<feature type="repeat" description="TPR" evidence="3">
    <location>
        <begin position="621"/>
        <end position="654"/>
    </location>
</feature>
<dbReference type="InterPro" id="IPR027417">
    <property type="entry name" value="P-loop_NTPase"/>
</dbReference>
<evidence type="ECO:0000256" key="1">
    <source>
        <dbReference type="ARBA" id="ARBA00022737"/>
    </source>
</evidence>
<dbReference type="Gene3D" id="1.25.40.10">
    <property type="entry name" value="Tetratricopeptide repeat domain"/>
    <property type="match status" value="1"/>
</dbReference>
<dbReference type="Pfam" id="PF07719">
    <property type="entry name" value="TPR_2"/>
    <property type="match status" value="1"/>
</dbReference>
<feature type="repeat" description="TPR" evidence="3">
    <location>
        <begin position="553"/>
        <end position="586"/>
    </location>
</feature>
<dbReference type="InterPro" id="IPR011990">
    <property type="entry name" value="TPR-like_helical_dom_sf"/>
</dbReference>
<dbReference type="PANTHER" id="PTHR10151">
    <property type="entry name" value="ECTONUCLEOTIDE PYROPHOSPHATASE/PHOSPHODIESTERASE"/>
    <property type="match status" value="1"/>
</dbReference>
<feature type="domain" description="Sulfotransferase" evidence="4">
    <location>
        <begin position="686"/>
        <end position="859"/>
    </location>
</feature>
<accession>A0ABT4S014</accession>
<dbReference type="SUPFAM" id="SSF48452">
    <property type="entry name" value="TPR-like"/>
    <property type="match status" value="1"/>
</dbReference>
<evidence type="ECO:0000256" key="2">
    <source>
        <dbReference type="ARBA" id="ARBA00022803"/>
    </source>
</evidence>
<dbReference type="Proteomes" id="UP001149142">
    <property type="component" value="Unassembled WGS sequence"/>
</dbReference>
<comment type="caution">
    <text evidence="5">The sequence shown here is derived from an EMBL/GenBank/DDBJ whole genome shotgun (WGS) entry which is preliminary data.</text>
</comment>
<evidence type="ECO:0000256" key="3">
    <source>
        <dbReference type="PROSITE-ProRule" id="PRU00339"/>
    </source>
</evidence>
<dbReference type="InterPro" id="IPR013105">
    <property type="entry name" value="TPR_2"/>
</dbReference>
<dbReference type="InterPro" id="IPR019734">
    <property type="entry name" value="TPR_rpt"/>
</dbReference>
<organism evidence="5 6">
    <name type="scientific">Mesoflavibacter profundi</name>
    <dbReference type="NCBI Taxonomy" id="2708110"/>
    <lineage>
        <taxon>Bacteria</taxon>
        <taxon>Pseudomonadati</taxon>
        <taxon>Bacteroidota</taxon>
        <taxon>Flavobacteriia</taxon>
        <taxon>Flavobacteriales</taxon>
        <taxon>Flavobacteriaceae</taxon>
        <taxon>Mesoflavibacter</taxon>
    </lineage>
</organism>
<keyword evidence="2 3" id="KW-0802">TPR repeat</keyword>
<gene>
    <name evidence="5" type="ORF">OOZ35_07940</name>
</gene>